<dbReference type="PROSITE" id="PS50404">
    <property type="entry name" value="GST_NTER"/>
    <property type="match status" value="1"/>
</dbReference>
<name>A0A6J4TTN5_9SPHN</name>
<reference evidence="3" key="1">
    <citation type="submission" date="2020-02" db="EMBL/GenBank/DDBJ databases">
        <authorList>
            <person name="Meier V. D."/>
        </authorList>
    </citation>
    <scope>NUCLEOTIDE SEQUENCE</scope>
    <source>
        <strain evidence="3">AVDCRST_MAG62</strain>
    </source>
</reference>
<accession>A0A6J4TTN5</accession>
<dbReference type="AlphaFoldDB" id="A0A6J4TTN5"/>
<dbReference type="SUPFAM" id="SSF47616">
    <property type="entry name" value="GST C-terminal domain-like"/>
    <property type="match status" value="1"/>
</dbReference>
<dbReference type="Pfam" id="PF13417">
    <property type="entry name" value="GST_N_3"/>
    <property type="match status" value="1"/>
</dbReference>
<dbReference type="Pfam" id="PF13410">
    <property type="entry name" value="GST_C_2"/>
    <property type="match status" value="1"/>
</dbReference>
<dbReference type="PROSITE" id="PS50405">
    <property type="entry name" value="GST_CTER"/>
    <property type="match status" value="1"/>
</dbReference>
<proteinExistence type="predicted"/>
<dbReference type="SFLD" id="SFLDG00358">
    <property type="entry name" value="Main_(cytGST)"/>
    <property type="match status" value="1"/>
</dbReference>
<gene>
    <name evidence="3" type="ORF">AVDCRST_MAG62-1967</name>
</gene>
<dbReference type="CDD" id="cd00299">
    <property type="entry name" value="GST_C_family"/>
    <property type="match status" value="1"/>
</dbReference>
<dbReference type="GO" id="GO:0016740">
    <property type="term" value="F:transferase activity"/>
    <property type="evidence" value="ECO:0007669"/>
    <property type="project" value="UniProtKB-KW"/>
</dbReference>
<dbReference type="EMBL" id="CADCWB010000244">
    <property type="protein sequence ID" value="CAA9531960.1"/>
    <property type="molecule type" value="Genomic_DNA"/>
</dbReference>
<dbReference type="Gene3D" id="1.20.1050.10">
    <property type="match status" value="1"/>
</dbReference>
<dbReference type="InterPro" id="IPR036282">
    <property type="entry name" value="Glutathione-S-Trfase_C_sf"/>
</dbReference>
<evidence type="ECO:0000259" key="1">
    <source>
        <dbReference type="PROSITE" id="PS50404"/>
    </source>
</evidence>
<dbReference type="InterPro" id="IPR036249">
    <property type="entry name" value="Thioredoxin-like_sf"/>
</dbReference>
<dbReference type="InterPro" id="IPR004045">
    <property type="entry name" value="Glutathione_S-Trfase_N"/>
</dbReference>
<feature type="domain" description="GST N-terminal" evidence="1">
    <location>
        <begin position="9"/>
        <end position="89"/>
    </location>
</feature>
<dbReference type="PANTHER" id="PTHR44051">
    <property type="entry name" value="GLUTATHIONE S-TRANSFERASE-RELATED"/>
    <property type="match status" value="1"/>
</dbReference>
<dbReference type="SUPFAM" id="SSF52833">
    <property type="entry name" value="Thioredoxin-like"/>
    <property type="match status" value="1"/>
</dbReference>
<evidence type="ECO:0000259" key="2">
    <source>
        <dbReference type="PROSITE" id="PS50405"/>
    </source>
</evidence>
<dbReference type="Gene3D" id="3.40.30.10">
    <property type="entry name" value="Glutaredoxin"/>
    <property type="match status" value="1"/>
</dbReference>
<dbReference type="CDD" id="cd00570">
    <property type="entry name" value="GST_N_family"/>
    <property type="match status" value="1"/>
</dbReference>
<sequence>MNPSTPLGTGLQLFGHPFSSYTWKALIPLWMNETPFEFRMLDGQHRENLSELEHHWPFKQFPLLLDGDQPLVESTCIIEHLQAHHPGPNQWIPDGELGRRVRFLDRFFDLRIMEVMQVSVSNALRPEGSRDPFGVAASLTRLRLAYDWLEQNLSDGLWAAGNHFTLADCAAAPSLFYADWVEEIGSGRPRLQAYRARLLAHPAVARAVDEARPYRAFFPLGAPDRD</sequence>
<dbReference type="InterPro" id="IPR040079">
    <property type="entry name" value="Glutathione_S-Trfase"/>
</dbReference>
<organism evidence="3">
    <name type="scientific">uncultured Sphingomonas sp</name>
    <dbReference type="NCBI Taxonomy" id="158754"/>
    <lineage>
        <taxon>Bacteria</taxon>
        <taxon>Pseudomonadati</taxon>
        <taxon>Pseudomonadota</taxon>
        <taxon>Alphaproteobacteria</taxon>
        <taxon>Sphingomonadales</taxon>
        <taxon>Sphingomonadaceae</taxon>
        <taxon>Sphingomonas</taxon>
        <taxon>environmental samples</taxon>
    </lineage>
</organism>
<evidence type="ECO:0000313" key="3">
    <source>
        <dbReference type="EMBL" id="CAA9531960.1"/>
    </source>
</evidence>
<dbReference type="InterPro" id="IPR010987">
    <property type="entry name" value="Glutathione-S-Trfase_C-like"/>
</dbReference>
<dbReference type="SFLD" id="SFLDS00019">
    <property type="entry name" value="Glutathione_Transferase_(cytos"/>
    <property type="match status" value="1"/>
</dbReference>
<keyword evidence="3" id="KW-0808">Transferase</keyword>
<protein>
    <submittedName>
        <fullName evidence="3">Glutathione S-transferase, N-terminal domain</fullName>
    </submittedName>
</protein>
<dbReference type="PANTHER" id="PTHR44051:SF8">
    <property type="entry name" value="GLUTATHIONE S-TRANSFERASE GSTA"/>
    <property type="match status" value="1"/>
</dbReference>
<feature type="domain" description="GST C-terminal" evidence="2">
    <location>
        <begin position="98"/>
        <end position="217"/>
    </location>
</feature>